<dbReference type="Pfam" id="PF14916">
    <property type="entry name" value="CCDC92"/>
    <property type="match status" value="1"/>
</dbReference>
<dbReference type="OMA" id="HNLGHES"/>
<dbReference type="PANTHER" id="PTHR14882:SF1">
    <property type="entry name" value="CCDC92 DOMAIN-CONTAINING PROTEIN"/>
    <property type="match status" value="1"/>
</dbReference>
<evidence type="ECO:0000259" key="2">
    <source>
        <dbReference type="Pfam" id="PF14916"/>
    </source>
</evidence>
<dbReference type="AlphaFoldDB" id="A0A8C4Q5Q4"/>
<organism evidence="3 4">
    <name type="scientific">Eptatretus burgeri</name>
    <name type="common">Inshore hagfish</name>
    <dbReference type="NCBI Taxonomy" id="7764"/>
    <lineage>
        <taxon>Eukaryota</taxon>
        <taxon>Metazoa</taxon>
        <taxon>Chordata</taxon>
        <taxon>Craniata</taxon>
        <taxon>Vertebrata</taxon>
        <taxon>Cyclostomata</taxon>
        <taxon>Myxini</taxon>
        <taxon>Myxiniformes</taxon>
        <taxon>Myxinidae</taxon>
        <taxon>Eptatretinae</taxon>
        <taxon>Eptatretus</taxon>
    </lineage>
</organism>
<dbReference type="InterPro" id="IPR040370">
    <property type="entry name" value="CCDC74A/CCDC74B/CCDC92"/>
</dbReference>
<name>A0A8C4Q5Q4_EPTBU</name>
<dbReference type="PANTHER" id="PTHR14882">
    <property type="entry name" value="COILED-COIL DOMAIN-CONTAINING 74A"/>
    <property type="match status" value="1"/>
</dbReference>
<sequence length="223" mass="25188">LLRLGSAQRDLVFLQEQHKAMLCDLHAEIRRLQQKYNDLAFELTMNSGSTKPADGWHRGQELQAVVCAKEEENQALREELSATSAQLVATQARANERERTYLEELRAQGHRLGSLSRELDQRAATVAYLTSQLHATQKKIIASTAKWHPPPCGDEMGMYKLRTSQRSNKPSLGTLPQTNYSWRLSVWGSGTILKRPLGPKLRTTQLHNLGHESQSFTETKVDT</sequence>
<evidence type="ECO:0000256" key="1">
    <source>
        <dbReference type="ARBA" id="ARBA00023054"/>
    </source>
</evidence>
<evidence type="ECO:0000313" key="4">
    <source>
        <dbReference type="Proteomes" id="UP000694388"/>
    </source>
</evidence>
<protein>
    <submittedName>
        <fullName evidence="3">Coiled-coil domain containing 92</fullName>
    </submittedName>
</protein>
<accession>A0A8C4Q5Q4</accession>
<proteinExistence type="predicted"/>
<dbReference type="Proteomes" id="UP000694388">
    <property type="component" value="Unplaced"/>
</dbReference>
<reference evidence="3" key="2">
    <citation type="submission" date="2025-09" db="UniProtKB">
        <authorList>
            <consortium name="Ensembl"/>
        </authorList>
    </citation>
    <scope>IDENTIFICATION</scope>
</reference>
<feature type="domain" description="CCDC92/74 N-terminal" evidence="2">
    <location>
        <begin position="3"/>
        <end position="50"/>
    </location>
</feature>
<keyword evidence="1" id="KW-0175">Coiled coil</keyword>
<reference evidence="3" key="1">
    <citation type="submission" date="2025-08" db="UniProtKB">
        <authorList>
            <consortium name="Ensembl"/>
        </authorList>
    </citation>
    <scope>IDENTIFICATION</scope>
</reference>
<evidence type="ECO:0000313" key="3">
    <source>
        <dbReference type="Ensembl" id="ENSEBUP00000010455.1"/>
    </source>
</evidence>
<dbReference type="GeneTree" id="ENSGT00430000031027"/>
<keyword evidence="4" id="KW-1185">Reference proteome</keyword>
<dbReference type="InterPro" id="IPR039496">
    <property type="entry name" value="CCDC92/74_N"/>
</dbReference>
<dbReference type="Ensembl" id="ENSEBUT00000011003.1">
    <property type="protein sequence ID" value="ENSEBUP00000010455.1"/>
    <property type="gene ID" value="ENSEBUG00000006727.1"/>
</dbReference>